<evidence type="ECO:0000256" key="1">
    <source>
        <dbReference type="SAM" id="SignalP"/>
    </source>
</evidence>
<dbReference type="EMBL" id="SJPI01000001">
    <property type="protein sequence ID" value="TWT53839.1"/>
    <property type="molecule type" value="Genomic_DNA"/>
</dbReference>
<name>A0A5C5WUD2_9BACT</name>
<proteinExistence type="predicted"/>
<dbReference type="AlphaFoldDB" id="A0A5C5WUD2"/>
<reference evidence="2 3" key="1">
    <citation type="submission" date="2019-02" db="EMBL/GenBank/DDBJ databases">
        <title>Deep-cultivation of Planctomycetes and their phenomic and genomic characterization uncovers novel biology.</title>
        <authorList>
            <person name="Wiegand S."/>
            <person name="Jogler M."/>
            <person name="Boedeker C."/>
            <person name="Pinto D."/>
            <person name="Vollmers J."/>
            <person name="Rivas-Marin E."/>
            <person name="Kohn T."/>
            <person name="Peeters S.H."/>
            <person name="Heuer A."/>
            <person name="Rast P."/>
            <person name="Oberbeckmann S."/>
            <person name="Bunk B."/>
            <person name="Jeske O."/>
            <person name="Meyerdierks A."/>
            <person name="Storesund J.E."/>
            <person name="Kallscheuer N."/>
            <person name="Luecker S."/>
            <person name="Lage O.M."/>
            <person name="Pohl T."/>
            <person name="Merkel B.J."/>
            <person name="Hornburger P."/>
            <person name="Mueller R.-W."/>
            <person name="Bruemmer F."/>
            <person name="Labrenz M."/>
            <person name="Spormann A.M."/>
            <person name="Op Den Camp H."/>
            <person name="Overmann J."/>
            <person name="Amann R."/>
            <person name="Jetten M.S.M."/>
            <person name="Mascher T."/>
            <person name="Medema M.H."/>
            <person name="Devos D.P."/>
            <person name="Kaster A.-K."/>
            <person name="Ovreas L."/>
            <person name="Rohde M."/>
            <person name="Galperin M.Y."/>
            <person name="Jogler C."/>
        </authorList>
    </citation>
    <scope>NUCLEOTIDE SEQUENCE [LARGE SCALE GENOMIC DNA]</scope>
    <source>
        <strain evidence="2 3">Pla22</strain>
    </source>
</reference>
<accession>A0A5C5WUD2</accession>
<dbReference type="Gene3D" id="2.60.40.10">
    <property type="entry name" value="Immunoglobulins"/>
    <property type="match status" value="1"/>
</dbReference>
<feature type="signal peptide" evidence="1">
    <location>
        <begin position="1"/>
        <end position="24"/>
    </location>
</feature>
<dbReference type="RefSeq" id="WP_146513986.1">
    <property type="nucleotide sequence ID" value="NZ_SJPI01000001.1"/>
</dbReference>
<gene>
    <name evidence="2" type="ORF">Pla22_14730</name>
</gene>
<sequence precursor="true">MFPFKVLRYAVAACVTTTIAICFAAVAHSQTIDTSQVLIGSTRCDHVIAQVMRHGVNRSVDQPAMHPMVGSTPFGLASIPSGDIGDLQIVSVHRRPEIVEGCGPCFTVVVMNQSQHKVDGVDVSLVGLLGAIHPHAPNATVRTCEIAPGTAAEVEVTLPIGALAMGNNNGKIIGFQKLIVAIDSHDEWIEMNEANNVQALATSSIPMLADAVDQVGISSLPTEIVTSESASAMVTQVDVPKQIAPEATDASEASEAPGSTDLDELRRAVEKLGANVTEVARTSP</sequence>
<evidence type="ECO:0008006" key="4">
    <source>
        <dbReference type="Google" id="ProtNLM"/>
    </source>
</evidence>
<feature type="chain" id="PRO_5022743602" description="CARDB domain-containing protein" evidence="1">
    <location>
        <begin position="25"/>
        <end position="284"/>
    </location>
</feature>
<keyword evidence="1" id="KW-0732">Signal</keyword>
<dbReference type="InterPro" id="IPR013783">
    <property type="entry name" value="Ig-like_fold"/>
</dbReference>
<organism evidence="2 3">
    <name type="scientific">Rubripirellula amarantea</name>
    <dbReference type="NCBI Taxonomy" id="2527999"/>
    <lineage>
        <taxon>Bacteria</taxon>
        <taxon>Pseudomonadati</taxon>
        <taxon>Planctomycetota</taxon>
        <taxon>Planctomycetia</taxon>
        <taxon>Pirellulales</taxon>
        <taxon>Pirellulaceae</taxon>
        <taxon>Rubripirellula</taxon>
    </lineage>
</organism>
<evidence type="ECO:0000313" key="2">
    <source>
        <dbReference type="EMBL" id="TWT53839.1"/>
    </source>
</evidence>
<dbReference type="OrthoDB" id="264142at2"/>
<keyword evidence="3" id="KW-1185">Reference proteome</keyword>
<dbReference type="Proteomes" id="UP000316598">
    <property type="component" value="Unassembled WGS sequence"/>
</dbReference>
<comment type="caution">
    <text evidence="2">The sequence shown here is derived from an EMBL/GenBank/DDBJ whole genome shotgun (WGS) entry which is preliminary data.</text>
</comment>
<evidence type="ECO:0000313" key="3">
    <source>
        <dbReference type="Proteomes" id="UP000316598"/>
    </source>
</evidence>
<protein>
    <recommendedName>
        <fullName evidence="4">CARDB domain-containing protein</fullName>
    </recommendedName>
</protein>